<dbReference type="EMBL" id="CAJNOH010000534">
    <property type="protein sequence ID" value="CAF1068529.1"/>
    <property type="molecule type" value="Genomic_DNA"/>
</dbReference>
<protein>
    <recommendedName>
        <fullName evidence="6">G-protein coupled receptors family 1 profile domain-containing protein</fullName>
    </recommendedName>
</protein>
<feature type="transmembrane region" description="Helical" evidence="5">
    <location>
        <begin position="26"/>
        <end position="49"/>
    </location>
</feature>
<evidence type="ECO:0000256" key="1">
    <source>
        <dbReference type="ARBA" id="ARBA00004370"/>
    </source>
</evidence>
<feature type="transmembrane region" description="Helical" evidence="5">
    <location>
        <begin position="79"/>
        <end position="99"/>
    </location>
</feature>
<keyword evidence="4 5" id="KW-0472">Membrane</keyword>
<feature type="transmembrane region" description="Helical" evidence="5">
    <location>
        <begin position="120"/>
        <end position="139"/>
    </location>
</feature>
<comment type="caution">
    <text evidence="8">The sequence shown here is derived from an EMBL/GenBank/DDBJ whole genome shotgun (WGS) entry which is preliminary data.</text>
</comment>
<evidence type="ECO:0000256" key="5">
    <source>
        <dbReference type="SAM" id="Phobius"/>
    </source>
</evidence>
<reference evidence="8" key="1">
    <citation type="submission" date="2021-02" db="EMBL/GenBank/DDBJ databases">
        <authorList>
            <person name="Nowell W R."/>
        </authorList>
    </citation>
    <scope>NUCLEOTIDE SEQUENCE</scope>
</reference>
<dbReference type="Proteomes" id="UP000663882">
    <property type="component" value="Unassembled WGS sequence"/>
</dbReference>
<evidence type="ECO:0000313" key="9">
    <source>
        <dbReference type="EMBL" id="CAF1068529.1"/>
    </source>
</evidence>
<dbReference type="PROSITE" id="PS50262">
    <property type="entry name" value="G_PROTEIN_RECEP_F1_2"/>
    <property type="match status" value="1"/>
</dbReference>
<evidence type="ECO:0000313" key="7">
    <source>
        <dbReference type="EMBL" id="CAF0901792.1"/>
    </source>
</evidence>
<dbReference type="EMBL" id="CAJNOL010000956">
    <property type="protein sequence ID" value="CAF1249220.1"/>
    <property type="molecule type" value="Genomic_DNA"/>
</dbReference>
<keyword evidence="3 5" id="KW-1133">Transmembrane helix</keyword>
<dbReference type="Proteomes" id="UP000663864">
    <property type="component" value="Unassembled WGS sequence"/>
</dbReference>
<feature type="domain" description="G-protein coupled receptors family 1 profile" evidence="6">
    <location>
        <begin position="1"/>
        <end position="184"/>
    </location>
</feature>
<feature type="transmembrane region" description="Helical" evidence="5">
    <location>
        <begin position="159"/>
        <end position="180"/>
    </location>
</feature>
<dbReference type="InterPro" id="IPR017452">
    <property type="entry name" value="GPCR_Rhodpsn_7TM"/>
</dbReference>
<dbReference type="SUPFAM" id="SSF81321">
    <property type="entry name" value="Family A G protein-coupled receptor-like"/>
    <property type="match status" value="1"/>
</dbReference>
<keyword evidence="2 5" id="KW-0812">Transmembrane</keyword>
<evidence type="ECO:0000313" key="8">
    <source>
        <dbReference type="EMBL" id="CAF0917607.1"/>
    </source>
</evidence>
<dbReference type="Gene3D" id="1.20.1070.10">
    <property type="entry name" value="Rhodopsin 7-helix transmembrane proteins"/>
    <property type="match status" value="1"/>
</dbReference>
<organism evidence="8 11">
    <name type="scientific">Rotaria sordida</name>
    <dbReference type="NCBI Taxonomy" id="392033"/>
    <lineage>
        <taxon>Eukaryota</taxon>
        <taxon>Metazoa</taxon>
        <taxon>Spiralia</taxon>
        <taxon>Gnathifera</taxon>
        <taxon>Rotifera</taxon>
        <taxon>Eurotatoria</taxon>
        <taxon>Bdelloidea</taxon>
        <taxon>Philodinida</taxon>
        <taxon>Philodinidae</taxon>
        <taxon>Rotaria</taxon>
    </lineage>
</organism>
<gene>
    <name evidence="10" type="ORF">JXQ802_LOCUS26885</name>
    <name evidence="9" type="ORF">PYM288_LOCUS18031</name>
    <name evidence="7" type="ORF">RFH988_LOCUS9021</name>
    <name evidence="8" type="ORF">ZHD862_LOCUS8215</name>
</gene>
<keyword evidence="12" id="KW-1185">Reference proteome</keyword>
<dbReference type="OrthoDB" id="10045248at2759"/>
<sequence>MSWATIERHILVFHNNWINTKIKCFLIHYLPLALIILYGFGFYIIVIFFSSCENEFDYTQNWCAYPCYFSQKSIMMYDALFNCLLPTPLIIITNSLLIIRVVKQKQRLHQHIKWKKHRKMILQTISCSAFFLLFSLPMTSLILTHLCGIPYEATGQVELYFYFISYFINIFIPFICLGLSPEIWIKVKRKIQRPTNRITIVNNTLRQITMKQRAFEL</sequence>
<proteinExistence type="predicted"/>
<evidence type="ECO:0000313" key="10">
    <source>
        <dbReference type="EMBL" id="CAF1249220.1"/>
    </source>
</evidence>
<accession>A0A814AMS9</accession>
<dbReference type="AlphaFoldDB" id="A0A814AMS9"/>
<dbReference type="CDD" id="cd00637">
    <property type="entry name" value="7tm_classA_rhodopsin-like"/>
    <property type="match status" value="1"/>
</dbReference>
<name>A0A814AMS9_9BILA</name>
<dbReference type="EMBL" id="CAJNOO010000313">
    <property type="protein sequence ID" value="CAF0901792.1"/>
    <property type="molecule type" value="Genomic_DNA"/>
</dbReference>
<evidence type="ECO:0000313" key="12">
    <source>
        <dbReference type="Proteomes" id="UP000663870"/>
    </source>
</evidence>
<comment type="subcellular location">
    <subcellularLocation>
        <location evidence="1">Membrane</location>
    </subcellularLocation>
</comment>
<dbReference type="GO" id="GO:0016020">
    <property type="term" value="C:membrane"/>
    <property type="evidence" value="ECO:0007669"/>
    <property type="project" value="UniProtKB-SubCell"/>
</dbReference>
<dbReference type="EMBL" id="CAJNOT010000261">
    <property type="protein sequence ID" value="CAF0917607.1"/>
    <property type="molecule type" value="Genomic_DNA"/>
</dbReference>
<evidence type="ECO:0000256" key="2">
    <source>
        <dbReference type="ARBA" id="ARBA00022692"/>
    </source>
</evidence>
<dbReference type="Proteomes" id="UP000663854">
    <property type="component" value="Unassembled WGS sequence"/>
</dbReference>
<evidence type="ECO:0000256" key="3">
    <source>
        <dbReference type="ARBA" id="ARBA00022989"/>
    </source>
</evidence>
<dbReference type="Proteomes" id="UP000663870">
    <property type="component" value="Unassembled WGS sequence"/>
</dbReference>
<evidence type="ECO:0000256" key="4">
    <source>
        <dbReference type="ARBA" id="ARBA00023136"/>
    </source>
</evidence>
<evidence type="ECO:0000259" key="6">
    <source>
        <dbReference type="PROSITE" id="PS50262"/>
    </source>
</evidence>
<evidence type="ECO:0000313" key="11">
    <source>
        <dbReference type="Proteomes" id="UP000663864"/>
    </source>
</evidence>